<dbReference type="InterPro" id="IPR027417">
    <property type="entry name" value="P-loop_NTPase"/>
</dbReference>
<sequence length="443" mass="49845">MCDDARGRMGEVRSSFRVSTATLLVLSAWNPELSENISEGAMHGSDERCDPPMCHPETRKAVQEDIFSWITHGQEEPQPKKILWMSGPAGFGKAAIAGTVVEECEARGLLAGSFFCSSFSGPHKRRSKCFVIATLAYQLMQNDSTGVVRKSILSSIQSDPTVFRKRLKDQCRVLLLQPFQNFRNQGSLRSTQQIIVIDGLDEIESSDSRHLDRQEALRKNEVDQVEILSSLLHATHHPAFPFRILIFSRPERGIREFFASQQAKDLTLELFLDDKYNPDDDIELFLRSKFSEIRRRYHLPPSWPSEDTIKALVCKASGQFPPHQLDRVLRLRPTEGTTSNPFAALDALYTHILNSNPDPTLAVEWIVSLNDSMAYLGEVPALYSRQLLEGRPGEAGHLLGPLPSLIGAPTSDDEPYRVSTNSWWISFLTFNAVKGFFPRVEDS</sequence>
<name>A0A4Y7TBW4_COPMI</name>
<dbReference type="Proteomes" id="UP000298030">
    <property type="component" value="Unassembled WGS sequence"/>
</dbReference>
<evidence type="ECO:0000256" key="1">
    <source>
        <dbReference type="ARBA" id="ARBA00022737"/>
    </source>
</evidence>
<dbReference type="SUPFAM" id="SSF52540">
    <property type="entry name" value="P-loop containing nucleoside triphosphate hydrolases"/>
    <property type="match status" value="1"/>
</dbReference>
<keyword evidence="4" id="KW-1185">Reference proteome</keyword>
<keyword evidence="1" id="KW-0677">Repeat</keyword>
<reference evidence="3 4" key="1">
    <citation type="journal article" date="2019" name="Nat. Ecol. Evol.">
        <title>Megaphylogeny resolves global patterns of mushroom evolution.</title>
        <authorList>
            <person name="Varga T."/>
            <person name="Krizsan K."/>
            <person name="Foldi C."/>
            <person name="Dima B."/>
            <person name="Sanchez-Garcia M."/>
            <person name="Sanchez-Ramirez S."/>
            <person name="Szollosi G.J."/>
            <person name="Szarkandi J.G."/>
            <person name="Papp V."/>
            <person name="Albert L."/>
            <person name="Andreopoulos W."/>
            <person name="Angelini C."/>
            <person name="Antonin V."/>
            <person name="Barry K.W."/>
            <person name="Bougher N.L."/>
            <person name="Buchanan P."/>
            <person name="Buyck B."/>
            <person name="Bense V."/>
            <person name="Catcheside P."/>
            <person name="Chovatia M."/>
            <person name="Cooper J."/>
            <person name="Damon W."/>
            <person name="Desjardin D."/>
            <person name="Finy P."/>
            <person name="Geml J."/>
            <person name="Haridas S."/>
            <person name="Hughes K."/>
            <person name="Justo A."/>
            <person name="Karasinski D."/>
            <person name="Kautmanova I."/>
            <person name="Kiss B."/>
            <person name="Kocsube S."/>
            <person name="Kotiranta H."/>
            <person name="LaButti K.M."/>
            <person name="Lechner B.E."/>
            <person name="Liimatainen K."/>
            <person name="Lipzen A."/>
            <person name="Lukacs Z."/>
            <person name="Mihaltcheva S."/>
            <person name="Morgado L.N."/>
            <person name="Niskanen T."/>
            <person name="Noordeloos M.E."/>
            <person name="Ohm R.A."/>
            <person name="Ortiz-Santana B."/>
            <person name="Ovrebo C."/>
            <person name="Racz N."/>
            <person name="Riley R."/>
            <person name="Savchenko A."/>
            <person name="Shiryaev A."/>
            <person name="Soop K."/>
            <person name="Spirin V."/>
            <person name="Szebenyi C."/>
            <person name="Tomsovsky M."/>
            <person name="Tulloss R.E."/>
            <person name="Uehling J."/>
            <person name="Grigoriev I.V."/>
            <person name="Vagvolgyi C."/>
            <person name="Papp T."/>
            <person name="Martin F.M."/>
            <person name="Miettinen O."/>
            <person name="Hibbett D.S."/>
            <person name="Nagy L.G."/>
        </authorList>
    </citation>
    <scope>NUCLEOTIDE SEQUENCE [LARGE SCALE GENOMIC DNA]</scope>
    <source>
        <strain evidence="3 4">FP101781</strain>
    </source>
</reference>
<organism evidence="3 4">
    <name type="scientific">Coprinellus micaceus</name>
    <name type="common">Glistening ink-cap mushroom</name>
    <name type="synonym">Coprinus micaceus</name>
    <dbReference type="NCBI Taxonomy" id="71717"/>
    <lineage>
        <taxon>Eukaryota</taxon>
        <taxon>Fungi</taxon>
        <taxon>Dikarya</taxon>
        <taxon>Basidiomycota</taxon>
        <taxon>Agaricomycotina</taxon>
        <taxon>Agaricomycetes</taxon>
        <taxon>Agaricomycetidae</taxon>
        <taxon>Agaricales</taxon>
        <taxon>Agaricineae</taxon>
        <taxon>Psathyrellaceae</taxon>
        <taxon>Coprinellus</taxon>
    </lineage>
</organism>
<dbReference type="Gene3D" id="3.40.50.300">
    <property type="entry name" value="P-loop containing nucleotide triphosphate hydrolases"/>
    <property type="match status" value="1"/>
</dbReference>
<comment type="caution">
    <text evidence="3">The sequence shown here is derived from an EMBL/GenBank/DDBJ whole genome shotgun (WGS) entry which is preliminary data.</text>
</comment>
<dbReference type="Pfam" id="PF24883">
    <property type="entry name" value="NPHP3_N"/>
    <property type="match status" value="1"/>
</dbReference>
<protein>
    <recommendedName>
        <fullName evidence="2">Nephrocystin 3-like N-terminal domain-containing protein</fullName>
    </recommendedName>
</protein>
<dbReference type="STRING" id="71717.A0A4Y7TBW4"/>
<dbReference type="OrthoDB" id="4760524at2759"/>
<dbReference type="AlphaFoldDB" id="A0A4Y7TBW4"/>
<dbReference type="PANTHER" id="PTHR10039">
    <property type="entry name" value="AMELOGENIN"/>
    <property type="match status" value="1"/>
</dbReference>
<feature type="domain" description="Nephrocystin 3-like N-terminal" evidence="2">
    <location>
        <begin position="75"/>
        <end position="249"/>
    </location>
</feature>
<gene>
    <name evidence="3" type="ORF">FA13DRAFT_368591</name>
</gene>
<dbReference type="EMBL" id="QPFP01000019">
    <property type="protein sequence ID" value="TEB31444.1"/>
    <property type="molecule type" value="Genomic_DNA"/>
</dbReference>
<evidence type="ECO:0000313" key="4">
    <source>
        <dbReference type="Proteomes" id="UP000298030"/>
    </source>
</evidence>
<evidence type="ECO:0000259" key="2">
    <source>
        <dbReference type="Pfam" id="PF24883"/>
    </source>
</evidence>
<dbReference type="PANTHER" id="PTHR10039:SF14">
    <property type="entry name" value="NACHT DOMAIN-CONTAINING PROTEIN"/>
    <property type="match status" value="1"/>
</dbReference>
<proteinExistence type="predicted"/>
<evidence type="ECO:0000313" key="3">
    <source>
        <dbReference type="EMBL" id="TEB31444.1"/>
    </source>
</evidence>
<dbReference type="InterPro" id="IPR056884">
    <property type="entry name" value="NPHP3-like_N"/>
</dbReference>
<accession>A0A4Y7TBW4</accession>